<keyword evidence="1" id="KW-0812">Transmembrane</keyword>
<dbReference type="EMBL" id="MN740211">
    <property type="protein sequence ID" value="QHT93879.1"/>
    <property type="molecule type" value="Genomic_DNA"/>
</dbReference>
<keyword evidence="1" id="KW-0472">Membrane</keyword>
<accession>A0A6C0IM31</accession>
<keyword evidence="1" id="KW-1133">Transmembrane helix</keyword>
<feature type="transmembrane region" description="Helical" evidence="1">
    <location>
        <begin position="236"/>
        <end position="254"/>
    </location>
</feature>
<feature type="transmembrane region" description="Helical" evidence="1">
    <location>
        <begin position="54"/>
        <end position="75"/>
    </location>
</feature>
<sequence length="276" mass="32900">MSVINNYNEKVYEIISRWKILSKSLKSNYLLTTCIIIQVLALSILYPSNPQICIFGNIIFGFITFVISIVVGYYVHVYSHLIDFDEIYQYLYNSPNFVGRFLRKMPKPIKWAIDKFVYLLDFHDKIHHNTNINKQWQNVLIEMLMNIYTEGVALIILFKILNFGIQIRDNIFKFNYPILFAWSILYATIHNVNYNIINPICHIQHHINNKTNYGIDFMDILFGSKYDELHEEMNHASLNVILILLFIIFIKDYWNPEKENGVSKYLYNFVNWFVSY</sequence>
<feature type="transmembrane region" description="Helical" evidence="1">
    <location>
        <begin position="170"/>
        <end position="189"/>
    </location>
</feature>
<dbReference type="AlphaFoldDB" id="A0A6C0IM31"/>
<protein>
    <recommendedName>
        <fullName evidence="3">Fatty acid hydroxylase domain-containing protein</fullName>
    </recommendedName>
</protein>
<evidence type="ECO:0008006" key="3">
    <source>
        <dbReference type="Google" id="ProtNLM"/>
    </source>
</evidence>
<feature type="transmembrane region" description="Helical" evidence="1">
    <location>
        <begin position="139"/>
        <end position="158"/>
    </location>
</feature>
<name>A0A6C0IM31_9ZZZZ</name>
<evidence type="ECO:0000256" key="1">
    <source>
        <dbReference type="SAM" id="Phobius"/>
    </source>
</evidence>
<proteinExistence type="predicted"/>
<evidence type="ECO:0000313" key="2">
    <source>
        <dbReference type="EMBL" id="QHT93879.1"/>
    </source>
</evidence>
<organism evidence="2">
    <name type="scientific">viral metagenome</name>
    <dbReference type="NCBI Taxonomy" id="1070528"/>
    <lineage>
        <taxon>unclassified sequences</taxon>
        <taxon>metagenomes</taxon>
        <taxon>organismal metagenomes</taxon>
    </lineage>
</organism>
<reference evidence="2" key="1">
    <citation type="journal article" date="2020" name="Nature">
        <title>Giant virus diversity and host interactions through global metagenomics.</title>
        <authorList>
            <person name="Schulz F."/>
            <person name="Roux S."/>
            <person name="Paez-Espino D."/>
            <person name="Jungbluth S."/>
            <person name="Walsh D.A."/>
            <person name="Denef V.J."/>
            <person name="McMahon K.D."/>
            <person name="Konstantinidis K.T."/>
            <person name="Eloe-Fadrosh E.A."/>
            <person name="Kyrpides N.C."/>
            <person name="Woyke T."/>
        </authorList>
    </citation>
    <scope>NUCLEOTIDE SEQUENCE</scope>
    <source>
        <strain evidence="2">GVMAG-M-3300024258-14</strain>
    </source>
</reference>
<feature type="transmembrane region" description="Helical" evidence="1">
    <location>
        <begin position="29"/>
        <end position="47"/>
    </location>
</feature>